<dbReference type="InterPro" id="IPR007197">
    <property type="entry name" value="rSAM"/>
</dbReference>
<gene>
    <name evidence="8" type="ORF">GXY80_05925</name>
</gene>
<feature type="domain" description="4Fe4S-binding SPASM" evidence="7">
    <location>
        <begin position="251"/>
        <end position="307"/>
    </location>
</feature>
<organism evidence="8 9">
    <name type="scientific">Syntrophorhabdus aromaticivorans</name>
    <dbReference type="NCBI Taxonomy" id="328301"/>
    <lineage>
        <taxon>Bacteria</taxon>
        <taxon>Pseudomonadati</taxon>
        <taxon>Thermodesulfobacteriota</taxon>
        <taxon>Syntrophorhabdia</taxon>
        <taxon>Syntrophorhabdales</taxon>
        <taxon>Syntrophorhabdaceae</taxon>
        <taxon>Syntrophorhabdus</taxon>
    </lineage>
</organism>
<feature type="domain" description="Radical SAM core" evidence="6">
    <location>
        <begin position="8"/>
        <end position="169"/>
    </location>
</feature>
<dbReference type="Proteomes" id="UP000777265">
    <property type="component" value="Unassembled WGS sequence"/>
</dbReference>
<dbReference type="AlphaFoldDB" id="A0A351U0U1"/>
<dbReference type="GO" id="GO:0046872">
    <property type="term" value="F:metal ion binding"/>
    <property type="evidence" value="ECO:0007669"/>
    <property type="project" value="UniProtKB-KW"/>
</dbReference>
<dbReference type="STRING" id="909663.GCA_000512235_02765"/>
<dbReference type="Gene3D" id="3.20.20.70">
    <property type="entry name" value="Aldolase class I"/>
    <property type="match status" value="1"/>
</dbReference>
<evidence type="ECO:0000256" key="5">
    <source>
        <dbReference type="ARBA" id="ARBA00023014"/>
    </source>
</evidence>
<dbReference type="GO" id="GO:0003824">
    <property type="term" value="F:catalytic activity"/>
    <property type="evidence" value="ECO:0007669"/>
    <property type="project" value="InterPro"/>
</dbReference>
<evidence type="ECO:0000313" key="8">
    <source>
        <dbReference type="EMBL" id="NLW35007.1"/>
    </source>
</evidence>
<evidence type="ECO:0000256" key="4">
    <source>
        <dbReference type="ARBA" id="ARBA00023004"/>
    </source>
</evidence>
<evidence type="ECO:0000256" key="1">
    <source>
        <dbReference type="ARBA" id="ARBA00001966"/>
    </source>
</evidence>
<name>A0A351U0U1_9BACT</name>
<dbReference type="Pfam" id="PF13186">
    <property type="entry name" value="SPASM"/>
    <property type="match status" value="1"/>
</dbReference>
<evidence type="ECO:0000256" key="2">
    <source>
        <dbReference type="ARBA" id="ARBA00022691"/>
    </source>
</evidence>
<dbReference type="SFLD" id="SFLDG01067">
    <property type="entry name" value="SPASM/twitch_domain_containing"/>
    <property type="match status" value="1"/>
</dbReference>
<protein>
    <submittedName>
        <fullName evidence="8">Radical SAM protein</fullName>
    </submittedName>
</protein>
<sequence>MLPMNLTISPSFRCNSRCKTCNIYKKQCEEFTLGEWSRVFESLGNAPFWTTISGGEPFLNKDLHLFANMLYDICSPSIINIPTNGLLRDRISGVVKDMAVHCKNADIVINVSIDELGDLNDVIRGIPGSYDRAVETFKSLKGLALPNLSVGIHTVISVYNVGRIPDIYEGLHGLNPDSYITEIAEERNELDTMNSGITPAYGDYGIAVDYLAGRLRQDRFNRVGRLTRAFRIQYYKMVKRVLREKRQIIPCYAGFASAQIAPDGQVWMCCVKAEPVGNLRDVGYDFRKIWFSDKAAQARKAIRDKTCYCPLANAGYTNMLHDPKTLFQVGWNYLRSA</sequence>
<dbReference type="InterPro" id="IPR023885">
    <property type="entry name" value="4Fe4S-binding_SPASM_dom"/>
</dbReference>
<dbReference type="CDD" id="cd21109">
    <property type="entry name" value="SPASM"/>
    <property type="match status" value="1"/>
</dbReference>
<reference evidence="8" key="2">
    <citation type="submission" date="2020-01" db="EMBL/GenBank/DDBJ databases">
        <authorList>
            <person name="Campanaro S."/>
        </authorList>
    </citation>
    <scope>NUCLEOTIDE SEQUENCE</scope>
    <source>
        <strain evidence="8">AS06rmzACSIP_7</strain>
    </source>
</reference>
<reference evidence="8" key="1">
    <citation type="journal article" date="2020" name="Biotechnol. Biofuels">
        <title>New insights from the biogas microbiome by comprehensive genome-resolved metagenomics of nearly 1600 species originating from multiple anaerobic digesters.</title>
        <authorList>
            <person name="Campanaro S."/>
            <person name="Treu L."/>
            <person name="Rodriguez-R L.M."/>
            <person name="Kovalovszki A."/>
            <person name="Ziels R.M."/>
            <person name="Maus I."/>
            <person name="Zhu X."/>
            <person name="Kougias P.G."/>
            <person name="Basile A."/>
            <person name="Luo G."/>
            <person name="Schluter A."/>
            <person name="Konstantinidis K.T."/>
            <person name="Angelidaki I."/>
        </authorList>
    </citation>
    <scope>NUCLEOTIDE SEQUENCE</scope>
    <source>
        <strain evidence="8">AS06rmzACSIP_7</strain>
    </source>
</reference>
<keyword evidence="5" id="KW-0411">Iron-sulfur</keyword>
<evidence type="ECO:0000259" key="6">
    <source>
        <dbReference type="Pfam" id="PF04055"/>
    </source>
</evidence>
<comment type="cofactor">
    <cofactor evidence="1">
        <name>[4Fe-4S] cluster</name>
        <dbReference type="ChEBI" id="CHEBI:49883"/>
    </cofactor>
</comment>
<dbReference type="CDD" id="cd01335">
    <property type="entry name" value="Radical_SAM"/>
    <property type="match status" value="1"/>
</dbReference>
<keyword evidence="3" id="KW-0479">Metal-binding</keyword>
<dbReference type="Pfam" id="PF04055">
    <property type="entry name" value="Radical_SAM"/>
    <property type="match status" value="1"/>
</dbReference>
<dbReference type="InterPro" id="IPR013785">
    <property type="entry name" value="Aldolase_TIM"/>
</dbReference>
<dbReference type="PANTHER" id="PTHR11228:SF7">
    <property type="entry name" value="PQQA PEPTIDE CYCLASE"/>
    <property type="match status" value="1"/>
</dbReference>
<evidence type="ECO:0000313" key="9">
    <source>
        <dbReference type="Proteomes" id="UP000777265"/>
    </source>
</evidence>
<dbReference type="InterPro" id="IPR058240">
    <property type="entry name" value="rSAM_sf"/>
</dbReference>
<dbReference type="EMBL" id="JAAYEE010000099">
    <property type="protein sequence ID" value="NLW35007.1"/>
    <property type="molecule type" value="Genomic_DNA"/>
</dbReference>
<evidence type="ECO:0000259" key="7">
    <source>
        <dbReference type="Pfam" id="PF13186"/>
    </source>
</evidence>
<proteinExistence type="predicted"/>
<keyword evidence="2" id="KW-0949">S-adenosyl-L-methionine</keyword>
<keyword evidence="4" id="KW-0408">Iron</keyword>
<dbReference type="SUPFAM" id="SSF102114">
    <property type="entry name" value="Radical SAM enzymes"/>
    <property type="match status" value="1"/>
</dbReference>
<dbReference type="PANTHER" id="PTHR11228">
    <property type="entry name" value="RADICAL SAM DOMAIN PROTEIN"/>
    <property type="match status" value="1"/>
</dbReference>
<evidence type="ECO:0000256" key="3">
    <source>
        <dbReference type="ARBA" id="ARBA00022723"/>
    </source>
</evidence>
<comment type="caution">
    <text evidence="8">The sequence shown here is derived from an EMBL/GenBank/DDBJ whole genome shotgun (WGS) entry which is preliminary data.</text>
</comment>
<dbReference type="SFLD" id="SFLDS00029">
    <property type="entry name" value="Radical_SAM"/>
    <property type="match status" value="1"/>
</dbReference>
<dbReference type="GO" id="GO:0051536">
    <property type="term" value="F:iron-sulfur cluster binding"/>
    <property type="evidence" value="ECO:0007669"/>
    <property type="project" value="UniProtKB-KW"/>
</dbReference>
<dbReference type="InterPro" id="IPR050377">
    <property type="entry name" value="Radical_SAM_PqqE_MftC-like"/>
</dbReference>
<accession>A0A351U0U1</accession>